<evidence type="ECO:0000256" key="1">
    <source>
        <dbReference type="ARBA" id="ARBA00004141"/>
    </source>
</evidence>
<evidence type="ECO:0000256" key="4">
    <source>
        <dbReference type="ARBA" id="ARBA00022989"/>
    </source>
</evidence>
<evidence type="ECO:0000313" key="8">
    <source>
        <dbReference type="Proteomes" id="UP000611723"/>
    </source>
</evidence>
<dbReference type="GO" id="GO:0005261">
    <property type="term" value="F:monoatomic cation channel activity"/>
    <property type="evidence" value="ECO:0007669"/>
    <property type="project" value="TreeGrafter"/>
</dbReference>
<dbReference type="PANTHER" id="PTHR46730:SF1">
    <property type="entry name" value="PLAT DOMAIN-CONTAINING PROTEIN"/>
    <property type="match status" value="1"/>
</dbReference>
<dbReference type="SUPFAM" id="SSF49299">
    <property type="entry name" value="PKD domain"/>
    <property type="match status" value="11"/>
</dbReference>
<dbReference type="Proteomes" id="UP000611723">
    <property type="component" value="Unassembled WGS sequence"/>
</dbReference>
<feature type="domain" description="PKD" evidence="6">
    <location>
        <begin position="1120"/>
        <end position="1200"/>
    </location>
</feature>
<keyword evidence="2" id="KW-0812">Transmembrane</keyword>
<dbReference type="CDD" id="cd00146">
    <property type="entry name" value="PKD"/>
    <property type="match status" value="9"/>
</dbReference>
<organism evidence="7 8">
    <name type="scientific">Marivirga aurantiaca</name>
    <dbReference type="NCBI Taxonomy" id="2802615"/>
    <lineage>
        <taxon>Bacteria</taxon>
        <taxon>Pseudomonadati</taxon>
        <taxon>Bacteroidota</taxon>
        <taxon>Cytophagia</taxon>
        <taxon>Cytophagales</taxon>
        <taxon>Marivirgaceae</taxon>
        <taxon>Marivirga</taxon>
    </lineage>
</organism>
<dbReference type="PROSITE" id="PS50093">
    <property type="entry name" value="PKD"/>
    <property type="match status" value="8"/>
</dbReference>
<keyword evidence="8" id="KW-1185">Reference proteome</keyword>
<feature type="domain" description="PKD" evidence="6">
    <location>
        <begin position="1281"/>
        <end position="1359"/>
    </location>
</feature>
<evidence type="ECO:0000256" key="2">
    <source>
        <dbReference type="ARBA" id="ARBA00022692"/>
    </source>
</evidence>
<feature type="domain" description="PKD" evidence="6">
    <location>
        <begin position="1394"/>
        <end position="1446"/>
    </location>
</feature>
<dbReference type="InterPro" id="IPR026444">
    <property type="entry name" value="Secre_tail"/>
</dbReference>
<dbReference type="NCBIfam" id="TIGR04183">
    <property type="entry name" value="Por_Secre_tail"/>
    <property type="match status" value="1"/>
</dbReference>
<dbReference type="InterPro" id="IPR000601">
    <property type="entry name" value="PKD_dom"/>
</dbReference>
<feature type="domain" description="PKD" evidence="6">
    <location>
        <begin position="1201"/>
        <end position="1265"/>
    </location>
</feature>
<dbReference type="Pfam" id="PF18911">
    <property type="entry name" value="PKD_4"/>
    <property type="match status" value="7"/>
</dbReference>
<keyword evidence="4" id="KW-1133">Transmembrane helix</keyword>
<evidence type="ECO:0000256" key="3">
    <source>
        <dbReference type="ARBA" id="ARBA00022737"/>
    </source>
</evidence>
<evidence type="ECO:0000313" key="7">
    <source>
        <dbReference type="EMBL" id="MBK6267018.1"/>
    </source>
</evidence>
<dbReference type="InterPro" id="IPR035986">
    <property type="entry name" value="PKD_dom_sf"/>
</dbReference>
<dbReference type="GO" id="GO:0006816">
    <property type="term" value="P:calcium ion transport"/>
    <property type="evidence" value="ECO:0007669"/>
    <property type="project" value="TreeGrafter"/>
</dbReference>
<dbReference type="Gene3D" id="2.60.40.10">
    <property type="entry name" value="Immunoglobulins"/>
    <property type="match status" value="9"/>
</dbReference>
<dbReference type="GO" id="GO:0005886">
    <property type="term" value="C:plasma membrane"/>
    <property type="evidence" value="ECO:0007669"/>
    <property type="project" value="TreeGrafter"/>
</dbReference>
<dbReference type="SMART" id="SM00089">
    <property type="entry name" value="PKD"/>
    <property type="match status" value="12"/>
</dbReference>
<proteinExistence type="predicted"/>
<dbReference type="InterPro" id="IPR022409">
    <property type="entry name" value="PKD/Chitinase_dom"/>
</dbReference>
<keyword evidence="5" id="KW-0472">Membrane</keyword>
<accession>A0A934X139</accession>
<evidence type="ECO:0000259" key="6">
    <source>
        <dbReference type="PROSITE" id="PS50093"/>
    </source>
</evidence>
<dbReference type="EMBL" id="JAEQBW010000013">
    <property type="protein sequence ID" value="MBK6267018.1"/>
    <property type="molecule type" value="Genomic_DNA"/>
</dbReference>
<name>A0A934X139_9BACT</name>
<dbReference type="InterPro" id="IPR013783">
    <property type="entry name" value="Ig-like_fold"/>
</dbReference>
<protein>
    <submittedName>
        <fullName evidence="7">PKD domain-containing protein</fullName>
    </submittedName>
</protein>
<dbReference type="PANTHER" id="PTHR46730">
    <property type="entry name" value="POLYCYSTIN-1"/>
    <property type="match status" value="1"/>
</dbReference>
<feature type="domain" description="PKD" evidence="6">
    <location>
        <begin position="511"/>
        <end position="548"/>
    </location>
</feature>
<feature type="domain" description="PKD" evidence="6">
    <location>
        <begin position="432"/>
        <end position="486"/>
    </location>
</feature>
<dbReference type="Pfam" id="PF18962">
    <property type="entry name" value="Por_Secre_tail"/>
    <property type="match status" value="1"/>
</dbReference>
<comment type="caution">
    <text evidence="7">The sequence shown here is derived from an EMBL/GenBank/DDBJ whole genome shotgun (WGS) entry which is preliminary data.</text>
</comment>
<feature type="domain" description="PKD" evidence="6">
    <location>
        <begin position="578"/>
        <end position="642"/>
    </location>
</feature>
<dbReference type="RefSeq" id="WP_201432704.1">
    <property type="nucleotide sequence ID" value="NZ_JAEQBW010000013.1"/>
</dbReference>
<sequence>MIIESKIYAQVNANFDVGLSFCLGENIQLTNTSTNAVSYKWDFCVGDFENDPVITNNLSTAIPNSFGLKVIEESGNFYGFATVNTASTDGLYRYDFGNSLDNSPSVSFLGDFGGVMIDPEGIDITKEGTEWIGIIGYGNNGGNLTRLVWSNIESIPIATNLGNFGFPGRLRDVKILLQNNEYIVVTPYYNGNTLVRINFGNSLKNNPTISEVTQSTALTDVNLPIGLEIVKKDGSWTAILGSQNSKTISLFDLGNDILSAPNFIKSQAFGSFNNLSKLKVIQEGANFYGLITTANGPLRLVDMKSMEATDTFAEIPKTSSPTLEGIDVVKVQSSHYVFGTRLNLSRLIFERDCPSSIDFSIDENPNVSYSQSGTYVIHLTAFDENSLNDFITKEVTVTDNLAPEGNLILAEAYCITDIIAYSFTTEDAIADYEWDYDDGNSSTDISPTHQYATAGEYTVSLTVTSPEGCSNLFTQAITIYEEAVPDFSTAETTYCSFEVISFENSTPGDYGENISYAWDFNGEGASIELAPTFTFESSGEKTIRLTANVLGCETFIEKTITLIDGPQVDFEIGPICLGETVTFTNQSTGGDITGYSWDLGNGETSIDENATATYVASGGYTISLTVTNASGCENTLEKEITIYEQIINDIVVSEAIENVPFNSTVELITEQPYSITDYDWEINGQISTDASPVWTLPFGTYELNLNLTVDAGCIFTLQKEVVVATSEFPTPDFAFEDNLCLTETIQLSNTSINAVSYEWDFCIGDFETSPVISNNLSTAISNSFGLKIIQEGNSYYGFATVNTTDVKGIYRYDFGTSLDNAPTITFLGDIGGVVVDPEGLDIMKEGSEWIGIIGYRNNGGKITRVVWEDLESSPTASEIGNFGFAGRFRDVQIVKQGGNYIVVTPYYNTSTLVRIDFGTSLKNNPTIGDLSQSAALSNVEFPIGMSLMKNGMDWLLVLGSINTKTISVFDLGIDIFSEPTHIKSETFASFNNLSKLKVIQESKSFYGLITTANGSLRLVDMKSMEATDTFEEILLTSAPTLEGIDVVKVQSSHYVLGTRLNLSRLIFEKDCPSSIDYSTANNPTISYTQAGTIPITLTAYHPNGNSASITKEITVTNNQAPDISFSIEENVCIGNPIAFTSASDATITAYDWDFGDGEQSSEETPNHTYASAGTYAVKLRVQDAEGCQNIFTDSINVYAEPIPDFQTSAQGSICSQKPVFFENLTDLPTDATFLWEFGDGNSSTEENPEHIYETANDYTVSLQITMAGCMVEKQNTISVNPGPALGFTTIDNCLGQSITFNNTSQGDFITAYHWDFGDGTTSTQENPVYSFEAIGTHNISLTAFTSNGCDYTFEQMVEVYPVAVVDFETEAACATQPVQFNEQVFLEVSNITDFLWDFGIPGRNDDLSTLANPQFTFPEPGTYNVNLQVTTADGCVSEGQKIITVQPIPQPGFSYEAKCVGNTILFESNTSNNISSHYWELQNNAGEVLQVGLASDFSYQFLTAGDYSLKYRQQNQQLCSNEYEETISILPRPEPSFAFGQACKGLPVTFENTSSLFGNNVAQYNWKMGNIATLNEENPTFTFEETGNYEVMLEVITSSGCMESTTQTITVNPLPDVSFDIPQEIGAYPFPLNIEVDEEVEFSYEWTINGAMVSTETILQDTLSEQGNYIIGLNVTNSFGCTSSTFRQLNVRAPELDIALSNLRIVPQGDFTNFVITLSNKGSLVPDYIDLDVDLGKFSVTERVERIIYPGNTVNYALSLSLSESQLKGLNRICLSANVVSSVFVEEKKNNNRACTNLEDAFKVLDIYPNPAKSMVQIPVILPENGDVFISIEQSDGKQNAQLVYPLESGYNELKLERGNLKAGIYFIRIRYQGYEIVKKVVFN</sequence>
<gene>
    <name evidence="7" type="ORF">JKA74_18380</name>
</gene>
<comment type="subcellular location">
    <subcellularLocation>
        <location evidence="1">Membrane</location>
        <topology evidence="1">Multi-pass membrane protein</topology>
    </subcellularLocation>
</comment>
<reference evidence="7" key="1">
    <citation type="submission" date="2021-01" db="EMBL/GenBank/DDBJ databases">
        <title>Marivirga aurantiaca sp. nov., isolated from intertidal surface sediments.</title>
        <authorList>
            <person name="Zhang M."/>
        </authorList>
    </citation>
    <scope>NUCLEOTIDE SEQUENCE</scope>
    <source>
        <strain evidence="7">S37H4</strain>
    </source>
</reference>
<keyword evidence="3" id="KW-0677">Repeat</keyword>
<evidence type="ECO:0000256" key="5">
    <source>
        <dbReference type="ARBA" id="ARBA00023136"/>
    </source>
</evidence>
<feature type="domain" description="PKD" evidence="6">
    <location>
        <begin position="1558"/>
        <end position="1611"/>
    </location>
</feature>